<dbReference type="InterPro" id="IPR004518">
    <property type="entry name" value="MazG-like_dom"/>
</dbReference>
<dbReference type="GO" id="GO:0046052">
    <property type="term" value="P:UTP catabolic process"/>
    <property type="evidence" value="ECO:0007669"/>
    <property type="project" value="TreeGrafter"/>
</dbReference>
<evidence type="ECO:0000256" key="1">
    <source>
        <dbReference type="ARBA" id="ARBA00052141"/>
    </source>
</evidence>
<dbReference type="EC" id="3.6.1.8" evidence="3"/>
<dbReference type="GO" id="GO:0046081">
    <property type="term" value="P:dUTP catabolic process"/>
    <property type="evidence" value="ECO:0007669"/>
    <property type="project" value="TreeGrafter"/>
</dbReference>
<reference evidence="6" key="1">
    <citation type="submission" date="2022-10" db="EMBL/GenBank/DDBJ databases">
        <authorList>
            <person name="Yu W.X."/>
        </authorList>
    </citation>
    <scope>NUCLEOTIDE SEQUENCE</scope>
    <source>
        <strain evidence="6">D04</strain>
    </source>
</reference>
<dbReference type="FunFam" id="1.10.287.1080:FF:000001">
    <property type="entry name" value="Nucleoside triphosphate pyrophosphohydrolase"/>
    <property type="match status" value="1"/>
</dbReference>
<dbReference type="InterPro" id="IPR011551">
    <property type="entry name" value="NTP_PyrPHydrolase_MazG"/>
</dbReference>
<evidence type="ECO:0000259" key="5">
    <source>
        <dbReference type="Pfam" id="PF03819"/>
    </source>
</evidence>
<dbReference type="NCBIfam" id="NF007113">
    <property type="entry name" value="PRK09562.1"/>
    <property type="match status" value="1"/>
</dbReference>
<dbReference type="RefSeq" id="WP_301198053.1">
    <property type="nucleotide sequence ID" value="NZ_JAPDPI010000005.1"/>
</dbReference>
<dbReference type="CDD" id="cd11529">
    <property type="entry name" value="NTP-PPase_MazG_Cterm"/>
    <property type="match status" value="1"/>
</dbReference>
<evidence type="ECO:0000256" key="3">
    <source>
        <dbReference type="ARBA" id="ARBA00066372"/>
    </source>
</evidence>
<dbReference type="InterPro" id="IPR048011">
    <property type="entry name" value="NTP-PPase_MazG-like_C"/>
</dbReference>
<gene>
    <name evidence="6" type="primary">mazG</name>
    <name evidence="6" type="ORF">OM074_04280</name>
</gene>
<dbReference type="GO" id="GO:0006950">
    <property type="term" value="P:response to stress"/>
    <property type="evidence" value="ECO:0007669"/>
    <property type="project" value="UniProtKB-ARBA"/>
</dbReference>
<dbReference type="Pfam" id="PF03819">
    <property type="entry name" value="MazG"/>
    <property type="match status" value="2"/>
</dbReference>
<feature type="domain" description="NTP pyrophosphohydrolase MazG-like" evidence="5">
    <location>
        <begin position="28"/>
        <end position="101"/>
    </location>
</feature>
<dbReference type="NCBIfam" id="TIGR00444">
    <property type="entry name" value="mazG"/>
    <property type="match status" value="1"/>
</dbReference>
<dbReference type="SUPFAM" id="SSF101386">
    <property type="entry name" value="all-alpha NTP pyrophosphatases"/>
    <property type="match status" value="2"/>
</dbReference>
<dbReference type="PANTHER" id="PTHR30522:SF0">
    <property type="entry name" value="NUCLEOSIDE TRIPHOSPHATE PYROPHOSPHOHYDROLASE"/>
    <property type="match status" value="1"/>
</dbReference>
<keyword evidence="7" id="KW-1185">Reference proteome</keyword>
<protein>
    <recommendedName>
        <fullName evidence="4">Nucleoside triphosphate pyrophosphohydrolase</fullName>
        <ecNumber evidence="3">3.6.1.8</ecNumber>
    </recommendedName>
</protein>
<dbReference type="InterPro" id="IPR048015">
    <property type="entry name" value="NTP-PPase_MazG-like_N"/>
</dbReference>
<dbReference type="AlphaFoldDB" id="A0AAE3MBK7"/>
<comment type="catalytic activity">
    <reaction evidence="1">
        <text>ATP + H2O = AMP + diphosphate + H(+)</text>
        <dbReference type="Rhea" id="RHEA:14245"/>
        <dbReference type="ChEBI" id="CHEBI:15377"/>
        <dbReference type="ChEBI" id="CHEBI:15378"/>
        <dbReference type="ChEBI" id="CHEBI:30616"/>
        <dbReference type="ChEBI" id="CHEBI:33019"/>
        <dbReference type="ChEBI" id="CHEBI:456215"/>
        <dbReference type="EC" id="3.6.1.8"/>
    </reaction>
</comment>
<dbReference type="EMBL" id="JAPDPI010000005">
    <property type="protein sequence ID" value="MCW3804831.1"/>
    <property type="molecule type" value="Genomic_DNA"/>
</dbReference>
<name>A0AAE3MBK7_9BACT</name>
<dbReference type="GO" id="GO:0046047">
    <property type="term" value="P:TTP catabolic process"/>
    <property type="evidence" value="ECO:0007669"/>
    <property type="project" value="TreeGrafter"/>
</dbReference>
<accession>A0AAE3MBK7</accession>
<evidence type="ECO:0000313" key="7">
    <source>
        <dbReference type="Proteomes" id="UP001207408"/>
    </source>
</evidence>
<keyword evidence="6" id="KW-0378">Hydrolase</keyword>
<comment type="similarity">
    <text evidence="2">Belongs to the nucleoside triphosphate pyrophosphohydrolase family.</text>
</comment>
<dbReference type="Gene3D" id="1.10.287.1080">
    <property type="entry name" value="MazG-like"/>
    <property type="match status" value="2"/>
</dbReference>
<dbReference type="Proteomes" id="UP001207408">
    <property type="component" value="Unassembled WGS sequence"/>
</dbReference>
<dbReference type="CDD" id="cd11528">
    <property type="entry name" value="NTP-PPase_MazG_Nterm"/>
    <property type="match status" value="1"/>
</dbReference>
<dbReference type="GO" id="GO:0046061">
    <property type="term" value="P:dATP catabolic process"/>
    <property type="evidence" value="ECO:0007669"/>
    <property type="project" value="TreeGrafter"/>
</dbReference>
<sequence length="258" mass="30239">MQNTLESFKKLLHIMDELREKCPWDKKQTNESLRTLTIEETYELADAIIKNDQQSLKKELGDLLLHIVFYAKIGDEKGNFNMKDVIDSLNEKLIYRHPHIFSDTKVSNSREVEENWEKLKLKEKGGNKSVLEGVPESLPALVKANRIQDKARGVGFDWEHKEQVWEKVQEEINEVKEEIQHADQDKIEAEFGDLLFSIINTARLYGVNPENALERTNRKFISRFNYLEKQTIKKGLDLKNMSLEEMDAIWDEAKKFDE</sequence>
<dbReference type="FunFam" id="1.10.287.1080:FF:000003">
    <property type="entry name" value="Nucleoside triphosphate pyrophosphohydrolase"/>
    <property type="match status" value="1"/>
</dbReference>
<proteinExistence type="inferred from homology"/>
<dbReference type="GO" id="GO:0046076">
    <property type="term" value="P:dTTP catabolic process"/>
    <property type="evidence" value="ECO:0007669"/>
    <property type="project" value="TreeGrafter"/>
</dbReference>
<comment type="caution">
    <text evidence="6">The sequence shown here is derived from an EMBL/GenBank/DDBJ whole genome shotgun (WGS) entry which is preliminary data.</text>
</comment>
<dbReference type="PANTHER" id="PTHR30522">
    <property type="entry name" value="NUCLEOSIDE TRIPHOSPHATE PYROPHOSPHOHYDROLASE"/>
    <property type="match status" value="1"/>
</dbReference>
<evidence type="ECO:0000256" key="4">
    <source>
        <dbReference type="ARBA" id="ARBA00074799"/>
    </source>
</evidence>
<evidence type="ECO:0000313" key="6">
    <source>
        <dbReference type="EMBL" id="MCW3804831.1"/>
    </source>
</evidence>
<organism evidence="6 7">
    <name type="scientific">Plebeiibacterium marinum</name>
    <dbReference type="NCBI Taxonomy" id="2992111"/>
    <lineage>
        <taxon>Bacteria</taxon>
        <taxon>Pseudomonadati</taxon>
        <taxon>Bacteroidota</taxon>
        <taxon>Bacteroidia</taxon>
        <taxon>Marinilabiliales</taxon>
        <taxon>Marinilabiliaceae</taxon>
        <taxon>Plebeiibacterium</taxon>
    </lineage>
</organism>
<dbReference type="GO" id="GO:0006203">
    <property type="term" value="P:dGTP catabolic process"/>
    <property type="evidence" value="ECO:0007669"/>
    <property type="project" value="TreeGrafter"/>
</dbReference>
<dbReference type="GO" id="GO:0047693">
    <property type="term" value="F:ATP diphosphatase activity"/>
    <property type="evidence" value="ECO:0007669"/>
    <property type="project" value="UniProtKB-EC"/>
</dbReference>
<feature type="domain" description="NTP pyrophosphohydrolase MazG-like" evidence="5">
    <location>
        <begin position="163"/>
        <end position="224"/>
    </location>
</feature>
<evidence type="ECO:0000256" key="2">
    <source>
        <dbReference type="ARBA" id="ARBA00061115"/>
    </source>
</evidence>